<dbReference type="OrthoDB" id="10262656at2759"/>
<gene>
    <name evidence="7" type="ORF">OSTLU_14174</name>
</gene>
<feature type="transmembrane region" description="Helical" evidence="5">
    <location>
        <begin position="198"/>
        <end position="222"/>
    </location>
</feature>
<organism evidence="7 8">
    <name type="scientific">Ostreococcus lucimarinus (strain CCE9901)</name>
    <dbReference type="NCBI Taxonomy" id="436017"/>
    <lineage>
        <taxon>Eukaryota</taxon>
        <taxon>Viridiplantae</taxon>
        <taxon>Chlorophyta</taxon>
        <taxon>Mamiellophyceae</taxon>
        <taxon>Mamiellales</taxon>
        <taxon>Bathycoccaceae</taxon>
        <taxon>Ostreococcus</taxon>
    </lineage>
</organism>
<evidence type="ECO:0000256" key="4">
    <source>
        <dbReference type="ARBA" id="ARBA00023136"/>
    </source>
</evidence>
<proteinExistence type="predicted"/>
<evidence type="ECO:0000259" key="6">
    <source>
        <dbReference type="PROSITE" id="PS50850"/>
    </source>
</evidence>
<keyword evidence="8" id="KW-1185">Reference proteome</keyword>
<dbReference type="Gramene" id="ABO94407">
    <property type="protein sequence ID" value="ABO94407"/>
    <property type="gene ID" value="OSTLU_14174"/>
</dbReference>
<evidence type="ECO:0000313" key="8">
    <source>
        <dbReference type="Proteomes" id="UP000001568"/>
    </source>
</evidence>
<dbReference type="EMBL" id="CP000582">
    <property type="protein sequence ID" value="ABO94407.1"/>
    <property type="molecule type" value="Genomic_DNA"/>
</dbReference>
<dbReference type="GO" id="GO:0016020">
    <property type="term" value="C:membrane"/>
    <property type="evidence" value="ECO:0007669"/>
    <property type="project" value="UniProtKB-SubCell"/>
</dbReference>
<feature type="transmembrane region" description="Helical" evidence="5">
    <location>
        <begin position="376"/>
        <end position="395"/>
    </location>
</feature>
<feature type="transmembrane region" description="Helical" evidence="5">
    <location>
        <begin position="31"/>
        <end position="53"/>
    </location>
</feature>
<comment type="subcellular location">
    <subcellularLocation>
        <location evidence="1">Membrane</location>
        <topology evidence="1">Multi-pass membrane protein</topology>
    </subcellularLocation>
</comment>
<dbReference type="AlphaFoldDB" id="A4RT88"/>
<feature type="domain" description="Major facilitator superfamily (MFS) profile" evidence="6">
    <location>
        <begin position="1"/>
        <end position="399"/>
    </location>
</feature>
<keyword evidence="2 5" id="KW-0812">Transmembrane</keyword>
<dbReference type="KEGG" id="olu:OSTLU_14174"/>
<accession>A4RT88</accession>
<feature type="transmembrane region" description="Helical" evidence="5">
    <location>
        <begin position="273"/>
        <end position="291"/>
    </location>
</feature>
<feature type="transmembrane region" description="Helical" evidence="5">
    <location>
        <begin position="59"/>
        <end position="79"/>
    </location>
</feature>
<keyword evidence="3 5" id="KW-1133">Transmembrane helix</keyword>
<feature type="transmembrane region" description="Helical" evidence="5">
    <location>
        <begin position="242"/>
        <end position="261"/>
    </location>
</feature>
<dbReference type="HOGENOM" id="CLU_040011_1_0_1"/>
<feature type="transmembrane region" description="Helical" evidence="5">
    <location>
        <begin position="100"/>
        <end position="120"/>
    </location>
</feature>
<name>A4RT88_OSTLU</name>
<dbReference type="Pfam" id="PF07690">
    <property type="entry name" value="MFS_1"/>
    <property type="match status" value="1"/>
</dbReference>
<dbReference type="PANTHER" id="PTHR23528">
    <property type="match status" value="1"/>
</dbReference>
<dbReference type="InterPro" id="IPR005829">
    <property type="entry name" value="Sugar_transporter_CS"/>
</dbReference>
<evidence type="ECO:0000256" key="1">
    <source>
        <dbReference type="ARBA" id="ARBA00004141"/>
    </source>
</evidence>
<sequence length="405" mass="43634">MFIAGASQMSGPWAGYVSDRTRSAYGRRRPVLVKGAVVAAPSLVMLLVARTYYGSLGGWAPTLYYVAFTATMLALNVMYTAASGIVPDMIPDDQTGQSNGVLAAMSAAGACMGFVYTMVYPDVGSLYWFYLALLATCVPITCYCATEESSLGGVASSDDVESSAREGSTSATVDSAFSWRELASMYTISPFVPEQKSFFWLFVCRTLYYTGISAQVFLLYLLRDTAVKEDGSGLEGHEPQQTVARLSFIGQVGGMIAAYPAGLLSDVFGRKPLIVIACAGIISVYIMFMYIHRLTSIMYIGVYYGALNGMFLSVDYALAIDCLPSRENAARWLAVWGVASFIGTSIGPTVFALILHFSPQPADGRAYGSSQEGYDVMLVVGAVWMALCASFLCLVDSKKPRAREL</sequence>
<dbReference type="RefSeq" id="XP_001416115.1">
    <property type="nucleotide sequence ID" value="XM_001416078.1"/>
</dbReference>
<dbReference type="SUPFAM" id="SSF103473">
    <property type="entry name" value="MFS general substrate transporter"/>
    <property type="match status" value="1"/>
</dbReference>
<dbReference type="InterPro" id="IPR036259">
    <property type="entry name" value="MFS_trans_sf"/>
</dbReference>
<evidence type="ECO:0000313" key="7">
    <source>
        <dbReference type="EMBL" id="ABO94407.1"/>
    </source>
</evidence>
<dbReference type="Proteomes" id="UP000001568">
    <property type="component" value="Chromosome 2"/>
</dbReference>
<protein>
    <recommendedName>
        <fullName evidence="6">Major facilitator superfamily (MFS) profile domain-containing protein</fullName>
    </recommendedName>
</protein>
<feature type="transmembrane region" description="Helical" evidence="5">
    <location>
        <begin position="297"/>
        <end position="320"/>
    </location>
</feature>
<dbReference type="InterPro" id="IPR011701">
    <property type="entry name" value="MFS"/>
</dbReference>
<dbReference type="GO" id="GO:0022857">
    <property type="term" value="F:transmembrane transporter activity"/>
    <property type="evidence" value="ECO:0007669"/>
    <property type="project" value="InterPro"/>
</dbReference>
<dbReference type="eggNOG" id="ENOG502RYBT">
    <property type="taxonomic scope" value="Eukaryota"/>
</dbReference>
<feature type="transmembrane region" description="Helical" evidence="5">
    <location>
        <begin position="126"/>
        <end position="146"/>
    </location>
</feature>
<evidence type="ECO:0000256" key="2">
    <source>
        <dbReference type="ARBA" id="ARBA00022692"/>
    </source>
</evidence>
<keyword evidence="4 5" id="KW-0472">Membrane</keyword>
<feature type="transmembrane region" description="Helical" evidence="5">
    <location>
        <begin position="332"/>
        <end position="356"/>
    </location>
</feature>
<reference evidence="7 8" key="1">
    <citation type="journal article" date="2007" name="Proc. Natl. Acad. Sci. U.S.A.">
        <title>The tiny eukaryote Ostreococcus provides genomic insights into the paradox of plankton speciation.</title>
        <authorList>
            <person name="Palenik B."/>
            <person name="Grimwood J."/>
            <person name="Aerts A."/>
            <person name="Rouze P."/>
            <person name="Salamov A."/>
            <person name="Putnam N."/>
            <person name="Dupont C."/>
            <person name="Jorgensen R."/>
            <person name="Derelle E."/>
            <person name="Rombauts S."/>
            <person name="Zhou K."/>
            <person name="Otillar R."/>
            <person name="Merchant S.S."/>
            <person name="Podell S."/>
            <person name="Gaasterland T."/>
            <person name="Napoli C."/>
            <person name="Gendler K."/>
            <person name="Manuell A."/>
            <person name="Tai V."/>
            <person name="Vallon O."/>
            <person name="Piganeau G."/>
            <person name="Jancek S."/>
            <person name="Heijde M."/>
            <person name="Jabbari K."/>
            <person name="Bowler C."/>
            <person name="Lohr M."/>
            <person name="Robbens S."/>
            <person name="Werner G."/>
            <person name="Dubchak I."/>
            <person name="Pazour G.J."/>
            <person name="Ren Q."/>
            <person name="Paulsen I."/>
            <person name="Delwiche C."/>
            <person name="Schmutz J."/>
            <person name="Rokhsar D."/>
            <person name="Van de Peer Y."/>
            <person name="Moreau H."/>
            <person name="Grigoriev I.V."/>
        </authorList>
    </citation>
    <scope>NUCLEOTIDE SEQUENCE [LARGE SCALE GENOMIC DNA]</scope>
    <source>
        <strain evidence="7 8">CCE9901</strain>
    </source>
</reference>
<dbReference type="PANTHER" id="PTHR23528:SF1">
    <property type="entry name" value="MAJOR FACILITATOR SUPERFAMILY (MFS) PROFILE DOMAIN-CONTAINING PROTEIN"/>
    <property type="match status" value="1"/>
</dbReference>
<dbReference type="PROSITE" id="PS00216">
    <property type="entry name" value="SUGAR_TRANSPORT_1"/>
    <property type="match status" value="1"/>
</dbReference>
<evidence type="ECO:0000256" key="5">
    <source>
        <dbReference type="SAM" id="Phobius"/>
    </source>
</evidence>
<dbReference type="Gene3D" id="1.20.1250.20">
    <property type="entry name" value="MFS general substrate transporter like domains"/>
    <property type="match status" value="2"/>
</dbReference>
<dbReference type="GeneID" id="5000145"/>
<dbReference type="PROSITE" id="PS50850">
    <property type="entry name" value="MFS"/>
    <property type="match status" value="1"/>
</dbReference>
<dbReference type="InterPro" id="IPR020846">
    <property type="entry name" value="MFS_dom"/>
</dbReference>
<evidence type="ECO:0000256" key="3">
    <source>
        <dbReference type="ARBA" id="ARBA00022989"/>
    </source>
</evidence>